<reference evidence="4 5" key="1">
    <citation type="submission" date="2022-01" db="EMBL/GenBank/DDBJ databases">
        <title>A chromosomal length assembly of Cordylochernes scorpioides.</title>
        <authorList>
            <person name="Zeh D."/>
            <person name="Zeh J."/>
        </authorList>
    </citation>
    <scope>NUCLEOTIDE SEQUENCE [LARGE SCALE GENOMIC DNA]</scope>
    <source>
        <strain evidence="4">IN4F17</strain>
        <tissue evidence="4">Whole Body</tissue>
    </source>
</reference>
<dbReference type="InterPro" id="IPR027806">
    <property type="entry name" value="HARBI1_dom"/>
</dbReference>
<name>A0ABY6KBS2_9ARAC</name>
<feature type="domain" description="DDE Tnp4" evidence="3">
    <location>
        <begin position="3"/>
        <end position="41"/>
    </location>
</feature>
<comment type="cofactor">
    <cofactor evidence="1">
        <name>a divalent metal cation</name>
        <dbReference type="ChEBI" id="CHEBI:60240"/>
    </cofactor>
</comment>
<protein>
    <recommendedName>
        <fullName evidence="3">DDE Tnp4 domain-containing protein</fullName>
    </recommendedName>
</protein>
<evidence type="ECO:0000256" key="1">
    <source>
        <dbReference type="ARBA" id="ARBA00001968"/>
    </source>
</evidence>
<proteinExistence type="predicted"/>
<evidence type="ECO:0000313" key="4">
    <source>
        <dbReference type="EMBL" id="UYV66284.1"/>
    </source>
</evidence>
<gene>
    <name evidence="4" type="ORF">LAZ67_4001204</name>
</gene>
<accession>A0ABY6KBS2</accession>
<evidence type="ECO:0000313" key="5">
    <source>
        <dbReference type="Proteomes" id="UP001235939"/>
    </source>
</evidence>
<evidence type="ECO:0000259" key="3">
    <source>
        <dbReference type="Pfam" id="PF13359"/>
    </source>
</evidence>
<evidence type="ECO:0000256" key="2">
    <source>
        <dbReference type="ARBA" id="ARBA00022723"/>
    </source>
</evidence>
<dbReference type="EMBL" id="CP092866">
    <property type="protein sequence ID" value="UYV66284.1"/>
    <property type="molecule type" value="Genomic_DNA"/>
</dbReference>
<dbReference type="Pfam" id="PF13359">
    <property type="entry name" value="DDE_Tnp_4"/>
    <property type="match status" value="1"/>
</dbReference>
<keyword evidence="2" id="KW-0479">Metal-binding</keyword>
<sequence length="81" mass="9799">MEDLSYKEKIFNYRLSRARCFIECTFGILSNKWRIFHRTYTCCTVLYGQEMSIHTTLRYRGSNLLQIENITEEVEQHLEIN</sequence>
<dbReference type="Proteomes" id="UP001235939">
    <property type="component" value="Chromosome 04"/>
</dbReference>
<organism evidence="4 5">
    <name type="scientific">Cordylochernes scorpioides</name>
    <dbReference type="NCBI Taxonomy" id="51811"/>
    <lineage>
        <taxon>Eukaryota</taxon>
        <taxon>Metazoa</taxon>
        <taxon>Ecdysozoa</taxon>
        <taxon>Arthropoda</taxon>
        <taxon>Chelicerata</taxon>
        <taxon>Arachnida</taxon>
        <taxon>Pseudoscorpiones</taxon>
        <taxon>Cheliferoidea</taxon>
        <taxon>Chernetidae</taxon>
        <taxon>Cordylochernes</taxon>
    </lineage>
</organism>
<keyword evidence="5" id="KW-1185">Reference proteome</keyword>